<keyword evidence="1" id="KW-0175">Coiled coil</keyword>
<evidence type="ECO:0000256" key="1">
    <source>
        <dbReference type="SAM" id="Coils"/>
    </source>
</evidence>
<protein>
    <recommendedName>
        <fullName evidence="3">PH domain-containing protein</fullName>
    </recommendedName>
</protein>
<keyword evidence="5" id="KW-1185">Reference proteome</keyword>
<dbReference type="Proteomes" id="UP000008021">
    <property type="component" value="Chromosome 5"/>
</dbReference>
<evidence type="ECO:0000313" key="4">
    <source>
        <dbReference type="EnsemblPlants" id="OMERI05G23990.4"/>
    </source>
</evidence>
<dbReference type="EnsemblPlants" id="OMERI05G23990.4">
    <property type="protein sequence ID" value="OMERI05G23990.4"/>
    <property type="gene ID" value="OMERI05G23990"/>
</dbReference>
<dbReference type="SUPFAM" id="SSF50729">
    <property type="entry name" value="PH domain-like"/>
    <property type="match status" value="1"/>
</dbReference>
<feature type="coiled-coil region" evidence="1">
    <location>
        <begin position="264"/>
        <end position="298"/>
    </location>
</feature>
<dbReference type="Gene3D" id="2.30.29.30">
    <property type="entry name" value="Pleckstrin-homology domain (PH domain)/Phosphotyrosine-binding domain (PTB)"/>
    <property type="match status" value="1"/>
</dbReference>
<dbReference type="Gramene" id="OMERI05G23990.4">
    <property type="protein sequence ID" value="OMERI05G23990.4"/>
    <property type="gene ID" value="OMERI05G23990"/>
</dbReference>
<sequence>MAIQQHLSAEIEVVASVLRDPRSGGKDDGESTRSKTRAFDATTQAMAEEDELTGAKEQGHDEISRSEVHGSRSKPLPRSDVTMVADSCTRRIGHLHELDHSAGSGEREEEVGRSLWSSGRIFWVVGVSDVSEDGHSHNLALPPSTTTDLHRPSSWQMASETRACGGSVSPSLLTPISIPRVESREQGRGGEGRRHPSCCILDRGLPPALLTITTIHGDSCRWSLHNSRRRSWTPKRVMGAASLLHLLSLPRIRWSSSTEDDDKIELTRAEVESLRTEIADAEERESQLKARLENIDEVLRYARLSGYLYIRSRWTQLPGEPPILDDADVDDWLPRFVVLQGQCVYYYLKSTDLSPQESTLLCDIVEVGQLPNFVPEDEKTRYAFYIMTSQGLKFECSSMSEIQVDSWVRAIRGDCGLSDGAESRSKTSRQEVGSWYSTPV</sequence>
<evidence type="ECO:0000256" key="2">
    <source>
        <dbReference type="SAM" id="MobiDB-lite"/>
    </source>
</evidence>
<feature type="region of interest" description="Disordered" evidence="2">
    <location>
        <begin position="16"/>
        <end position="79"/>
    </location>
</feature>
<dbReference type="PANTHER" id="PTHR34837">
    <property type="entry name" value="OS05G0595500 PROTEIN"/>
    <property type="match status" value="1"/>
</dbReference>
<feature type="compositionally biased region" description="Basic and acidic residues" evidence="2">
    <location>
        <begin position="53"/>
        <end position="70"/>
    </location>
</feature>
<name>A0A0E0DVA3_9ORYZ</name>
<dbReference type="PROSITE" id="PS50003">
    <property type="entry name" value="PH_DOMAIN"/>
    <property type="match status" value="1"/>
</dbReference>
<organism evidence="4">
    <name type="scientific">Oryza meridionalis</name>
    <dbReference type="NCBI Taxonomy" id="40149"/>
    <lineage>
        <taxon>Eukaryota</taxon>
        <taxon>Viridiplantae</taxon>
        <taxon>Streptophyta</taxon>
        <taxon>Embryophyta</taxon>
        <taxon>Tracheophyta</taxon>
        <taxon>Spermatophyta</taxon>
        <taxon>Magnoliopsida</taxon>
        <taxon>Liliopsida</taxon>
        <taxon>Poales</taxon>
        <taxon>Poaceae</taxon>
        <taxon>BOP clade</taxon>
        <taxon>Oryzoideae</taxon>
        <taxon>Oryzeae</taxon>
        <taxon>Oryzinae</taxon>
        <taxon>Oryza</taxon>
    </lineage>
</organism>
<dbReference type="PANTHER" id="PTHR34837:SF2">
    <property type="entry name" value="OS05G0595500 PROTEIN"/>
    <property type="match status" value="1"/>
</dbReference>
<dbReference type="InterPro" id="IPR011993">
    <property type="entry name" value="PH-like_dom_sf"/>
</dbReference>
<dbReference type="InterPro" id="IPR001849">
    <property type="entry name" value="PH_domain"/>
</dbReference>
<feature type="region of interest" description="Disordered" evidence="2">
    <location>
        <begin position="419"/>
        <end position="440"/>
    </location>
</feature>
<dbReference type="AlphaFoldDB" id="A0A0E0DVA3"/>
<accession>A0A0E0DVA3</accession>
<evidence type="ECO:0000313" key="5">
    <source>
        <dbReference type="Proteomes" id="UP000008021"/>
    </source>
</evidence>
<feature type="domain" description="PH" evidence="3">
    <location>
        <begin position="301"/>
        <end position="416"/>
    </location>
</feature>
<feature type="compositionally biased region" description="Basic and acidic residues" evidence="2">
    <location>
        <begin position="19"/>
        <end position="33"/>
    </location>
</feature>
<evidence type="ECO:0000259" key="3">
    <source>
        <dbReference type="PROSITE" id="PS50003"/>
    </source>
</evidence>
<proteinExistence type="predicted"/>
<reference evidence="4" key="1">
    <citation type="submission" date="2015-04" db="UniProtKB">
        <authorList>
            <consortium name="EnsemblPlants"/>
        </authorList>
    </citation>
    <scope>IDENTIFICATION</scope>
</reference>
<dbReference type="SMART" id="SM00233">
    <property type="entry name" value="PH"/>
    <property type="match status" value="1"/>
</dbReference>
<dbReference type="Pfam" id="PF00169">
    <property type="entry name" value="PH"/>
    <property type="match status" value="1"/>
</dbReference>
<reference evidence="4" key="2">
    <citation type="submission" date="2018-05" db="EMBL/GenBank/DDBJ databases">
        <title>OmerRS3 (Oryza meridionalis Reference Sequence Version 3).</title>
        <authorList>
            <person name="Zhang J."/>
            <person name="Kudrna D."/>
            <person name="Lee S."/>
            <person name="Talag J."/>
            <person name="Welchert J."/>
            <person name="Wing R.A."/>
        </authorList>
    </citation>
    <scope>NUCLEOTIDE SEQUENCE [LARGE SCALE GENOMIC DNA]</scope>
    <source>
        <strain evidence="4">cv. OR44</strain>
    </source>
</reference>